<dbReference type="RefSeq" id="WP_044834707.1">
    <property type="nucleotide sequence ID" value="NZ_CP059735.1"/>
</dbReference>
<dbReference type="InterPro" id="IPR053159">
    <property type="entry name" value="Hybrid_Histidine_Kinase"/>
</dbReference>
<dbReference type="SMART" id="SM00267">
    <property type="entry name" value="GGDEF"/>
    <property type="match status" value="1"/>
</dbReference>
<dbReference type="GO" id="GO:0016020">
    <property type="term" value="C:membrane"/>
    <property type="evidence" value="ECO:0007669"/>
    <property type="project" value="UniProtKB-SubCell"/>
</dbReference>
<dbReference type="CDD" id="cd01949">
    <property type="entry name" value="GGDEF"/>
    <property type="match status" value="1"/>
</dbReference>
<evidence type="ECO:0000256" key="1">
    <source>
        <dbReference type="ARBA" id="ARBA00001946"/>
    </source>
</evidence>
<dbReference type="CDD" id="cd14014">
    <property type="entry name" value="STKc_PknB_like"/>
    <property type="match status" value="1"/>
</dbReference>
<dbReference type="InterPro" id="IPR029787">
    <property type="entry name" value="Nucleotide_cyclase"/>
</dbReference>
<dbReference type="Pfam" id="PF01590">
    <property type="entry name" value="GAF"/>
    <property type="match status" value="1"/>
</dbReference>
<sequence>MKAEINGYQLEEQIYESESSLIFRAIRKKDRQSVILKFLNQDLPSTKALSRYKQEYKTLSHISSSRVIAIYDLVTSQEKPVLVLEDFHGLSLQSLLTQHTFSTPDKLYYCIEICKALADIHEQNIIHKALCPAHVLINPATRQVKIIDFSLASEFNREAPALKAGEQLTGNLAYLAPEQSGRMNRLLDYRGDYYALGGIIYLLFTGRLPFEDKEPLELIYSHMAKAPPTPTSVNKNVPEVISDICLKLLAKDPEQRYGSARGIIHDLQLCLKQANKGRQLKRFSLAGEDHPRQLQISQKIYGRSRQVKQIRQKLPDISRGQVAILLVSGESGIGKTTLIQEVYPPLTAFKGHFIRGKFSLYSKNIPYSAFIDAFKQLIAIILSSSKQQLQGWKTRINNALGSNAQVLTDLIPELKLITGEPPPLPELGSRENENRFKQVLKKFIRVLCQPEHPLIIFIDDLQWLDMASGQLIQSLLQDKNLGYLYLLGAYRTSEPGENHTLDTLINQLKANKGELTTISLPPLSLENIKHFLADSLAGKTENITELARLTQEKTLGNPFFIKEFITELYRKNFINFDVQQKRWQWDLTKITSANITSNVINFMVAKLKELPEHTLELLKLASCAGSKFNLNTLATINKTSPEQSYQELLPALKARLIQPLSEPELSSQALVSARLLIFKLKFLHDKVQQAAYSLLTPLQKQLIHYNLGCLLFERGNPSNEQLFEEVTHLNLGAALITNPFGIIEVIELNMKAAAIAHASGAYQTSAELCRQARKLLPENSWSSHFDLSFSVYLALIQAEYLSGHFDRADSLYPVVLNRIKEKKDLLELYATKMIQANLNGDFVQAITSGQRGLGLLGIEFPENEKLAEKLFLHEHHGLKKFSSLFEQETKQTALNTNADSENRDSYDEIKYVMKLLSYLWMPVYFLGRINTLGWLSAKMTALSLKQGNNEYSAYGYMNYAFTLYSLQEDHQQAKQFSQLALELIKTYDNKEIKGKVLMLSGASGHWHSPLEAQETTFQNAFDYSLDCGDFTTAGYSAIWLLVTGFFSGKHFEQLSREAANFYQFYLEHESGHLQELFLPFASQLLTSLSGMSSFDLKIGPAFNQDIFLTKHQHNPVALGFYYSARLYRVLLLEQTQTPEQAIALCEQGNRFNPGTILIPFNNFHLSLVLTGNFNLYSNEEQKQKARNKIDSLLRQMKNWSELTPANYLHKYLLMSAESARIFGESHSNVMQKYEAAISALEQTRYKHYLALANKCYAGYLQHKGHIKIAAMYLQQALYLYQGWGFANPVRQIKEHYARLMPLPAQAPLSIPEDNNQAPLDSQTLDKLHQVLAGESNQKKLLQQLICLTAENAGADKAILILREQDSEHWFIEAQYQLKESQADIRVLQHASPDKDKIPLSLIEYNLRLGKDLLLANPHQQSQFSQDSYIKVHKPGSILCCGLFNLGKVTGLIYLENQISSYAFTREHLTSLKLVAGFSAMQLENARLNQELETRVTNQTRALKFKAGLASLLAELSHQLTHLPPGECDREIARALAVLGSFCRLDNIYVYLSKGKILKIAHCWHLKTGKVPLDIHIARHKNFIRLLEQKNCFCFRSLTEIPAGASDFNQALAQYQFNSGIIVRLSDKAENPGFIAFDSSTNRHAWTDPEIALLKTAAAIFASAIKNSALAHQLKQTQETLLKTEHQLNQSIQLDELTGLHNRVFFHQQLALEITRAARNQRYLSIILLDIDYFRRYNDNCGHITGDKALVKVARSIEKLLKRSGESVARFSGEEFAIILPETDLNHAHKTATLLCKGIRRLKIPHPCSDASEVLTVSLGIATTKARIQTSAQAMLSVADKALYQAKTNGRNRFAAIELESDHYAVPKQGA</sequence>
<comment type="subcellular location">
    <subcellularLocation>
        <location evidence="2">Membrane</location>
        <topology evidence="2">Single-pass membrane protein</topology>
    </subcellularLocation>
</comment>
<dbReference type="Gene3D" id="3.30.70.270">
    <property type="match status" value="1"/>
</dbReference>
<dbReference type="SMART" id="SM00065">
    <property type="entry name" value="GAF"/>
    <property type="match status" value="2"/>
</dbReference>
<reference evidence="6 7" key="2">
    <citation type="journal article" date="2022" name="Mar. Drugs">
        <title>Bioassay-Guided Fractionation Leads to the Detection of Cholic Acid Generated by the Rare Thalassomonas sp.</title>
        <authorList>
            <person name="Pheiffer F."/>
            <person name="Schneider Y.K."/>
            <person name="Hansen E.H."/>
            <person name="Andersen J.H."/>
            <person name="Isaksson J."/>
            <person name="Busche T."/>
            <person name="R C."/>
            <person name="Kalinowski J."/>
            <person name="Zyl L.V."/>
            <person name="Trindade M."/>
        </authorList>
    </citation>
    <scope>NUCLEOTIDE SEQUENCE [LARGE SCALE GENOMIC DNA]</scope>
    <source>
        <strain evidence="6 7">A5K-106</strain>
    </source>
</reference>
<evidence type="ECO:0000256" key="2">
    <source>
        <dbReference type="ARBA" id="ARBA00004167"/>
    </source>
</evidence>
<evidence type="ECO:0000256" key="3">
    <source>
        <dbReference type="SAM" id="Coils"/>
    </source>
</evidence>
<keyword evidence="7" id="KW-1185">Reference proteome</keyword>
<dbReference type="SUPFAM" id="SSF55073">
    <property type="entry name" value="Nucleotide cyclase"/>
    <property type="match status" value="1"/>
</dbReference>
<dbReference type="InterPro" id="IPR003018">
    <property type="entry name" value="GAF"/>
</dbReference>
<accession>A0AAE9YSH2</accession>
<dbReference type="InterPro" id="IPR027417">
    <property type="entry name" value="P-loop_NTPase"/>
</dbReference>
<dbReference type="InterPro" id="IPR029016">
    <property type="entry name" value="GAF-like_dom_sf"/>
</dbReference>
<dbReference type="KEGG" id="tact:SG35_004995"/>
<dbReference type="InterPro" id="IPR041664">
    <property type="entry name" value="AAA_16"/>
</dbReference>
<name>A0AAE9YSH2_9GAMM</name>
<dbReference type="Pfam" id="PF13191">
    <property type="entry name" value="AAA_16"/>
    <property type="match status" value="1"/>
</dbReference>
<gene>
    <name evidence="6" type="ORF">SG35_004995</name>
</gene>
<dbReference type="Pfam" id="PF00990">
    <property type="entry name" value="GGDEF"/>
    <property type="match status" value="1"/>
</dbReference>
<feature type="coiled-coil region" evidence="3">
    <location>
        <begin position="1175"/>
        <end position="1202"/>
    </location>
</feature>
<dbReference type="PROSITE" id="PS50011">
    <property type="entry name" value="PROTEIN_KINASE_DOM"/>
    <property type="match status" value="1"/>
</dbReference>
<protein>
    <submittedName>
        <fullName evidence="6">Diguanylate cyclase</fullName>
    </submittedName>
</protein>
<keyword evidence="3" id="KW-0175">Coiled coil</keyword>
<dbReference type="SUPFAM" id="SSF55781">
    <property type="entry name" value="GAF domain-like"/>
    <property type="match status" value="2"/>
</dbReference>
<feature type="domain" description="GGDEF" evidence="5">
    <location>
        <begin position="1721"/>
        <end position="1858"/>
    </location>
</feature>
<dbReference type="Gene3D" id="3.40.50.300">
    <property type="entry name" value="P-loop containing nucleotide triphosphate hydrolases"/>
    <property type="match status" value="1"/>
</dbReference>
<dbReference type="InterPro" id="IPR011009">
    <property type="entry name" value="Kinase-like_dom_sf"/>
</dbReference>
<evidence type="ECO:0000259" key="5">
    <source>
        <dbReference type="PROSITE" id="PS50887"/>
    </source>
</evidence>
<dbReference type="Gene3D" id="3.30.200.20">
    <property type="entry name" value="Phosphorylase Kinase, domain 1"/>
    <property type="match status" value="1"/>
</dbReference>
<reference evidence="6 7" key="1">
    <citation type="journal article" date="2015" name="Genome Announc.">
        <title>Draft Genome Sequences of Marine Isolates of Thalassomonas viridans and Thalassomonas actiniarum.</title>
        <authorList>
            <person name="Olonade I."/>
            <person name="van Zyl L.J."/>
            <person name="Trindade M."/>
        </authorList>
    </citation>
    <scope>NUCLEOTIDE SEQUENCE [LARGE SCALE GENOMIC DNA]</scope>
    <source>
        <strain evidence="6 7">A5K-106</strain>
    </source>
</reference>
<dbReference type="GO" id="GO:0004672">
    <property type="term" value="F:protein kinase activity"/>
    <property type="evidence" value="ECO:0007669"/>
    <property type="project" value="InterPro"/>
</dbReference>
<evidence type="ECO:0000259" key="4">
    <source>
        <dbReference type="PROSITE" id="PS50011"/>
    </source>
</evidence>
<dbReference type="InterPro" id="IPR011990">
    <property type="entry name" value="TPR-like_helical_dom_sf"/>
</dbReference>
<dbReference type="Gene3D" id="1.10.510.10">
    <property type="entry name" value="Transferase(Phosphotransferase) domain 1"/>
    <property type="match status" value="1"/>
</dbReference>
<dbReference type="SUPFAM" id="SSF56112">
    <property type="entry name" value="Protein kinase-like (PK-like)"/>
    <property type="match status" value="1"/>
</dbReference>
<dbReference type="NCBIfam" id="TIGR00254">
    <property type="entry name" value="GGDEF"/>
    <property type="match status" value="1"/>
</dbReference>
<dbReference type="PROSITE" id="PS50887">
    <property type="entry name" value="GGDEF"/>
    <property type="match status" value="1"/>
</dbReference>
<evidence type="ECO:0000313" key="6">
    <source>
        <dbReference type="EMBL" id="WDE00022.1"/>
    </source>
</evidence>
<evidence type="ECO:0000313" key="7">
    <source>
        <dbReference type="Proteomes" id="UP000032568"/>
    </source>
</evidence>
<dbReference type="SUPFAM" id="SSF48452">
    <property type="entry name" value="TPR-like"/>
    <property type="match status" value="1"/>
</dbReference>
<dbReference type="InterPro" id="IPR000719">
    <property type="entry name" value="Prot_kinase_dom"/>
</dbReference>
<organism evidence="6 7">
    <name type="scientific">Thalassomonas actiniarum</name>
    <dbReference type="NCBI Taxonomy" id="485447"/>
    <lineage>
        <taxon>Bacteria</taxon>
        <taxon>Pseudomonadati</taxon>
        <taxon>Pseudomonadota</taxon>
        <taxon>Gammaproteobacteria</taxon>
        <taxon>Alteromonadales</taxon>
        <taxon>Colwelliaceae</taxon>
        <taxon>Thalassomonas</taxon>
    </lineage>
</organism>
<dbReference type="PANTHER" id="PTHR43642">
    <property type="entry name" value="HYBRID SIGNAL TRANSDUCTION HISTIDINE KINASE G"/>
    <property type="match status" value="1"/>
</dbReference>
<dbReference type="InterPro" id="IPR043128">
    <property type="entry name" value="Rev_trsase/Diguanyl_cyclase"/>
</dbReference>
<dbReference type="FunFam" id="3.30.70.270:FF:000001">
    <property type="entry name" value="Diguanylate cyclase domain protein"/>
    <property type="match status" value="1"/>
</dbReference>
<dbReference type="Gene3D" id="3.30.450.40">
    <property type="match status" value="2"/>
</dbReference>
<dbReference type="SUPFAM" id="SSF52540">
    <property type="entry name" value="P-loop containing nucleoside triphosphate hydrolases"/>
    <property type="match status" value="1"/>
</dbReference>
<dbReference type="Proteomes" id="UP000032568">
    <property type="component" value="Chromosome"/>
</dbReference>
<dbReference type="EMBL" id="CP059735">
    <property type="protein sequence ID" value="WDE00022.1"/>
    <property type="molecule type" value="Genomic_DNA"/>
</dbReference>
<dbReference type="PANTHER" id="PTHR43642:SF1">
    <property type="entry name" value="HYBRID SIGNAL TRANSDUCTION HISTIDINE KINASE G"/>
    <property type="match status" value="1"/>
</dbReference>
<dbReference type="InterPro" id="IPR000160">
    <property type="entry name" value="GGDEF_dom"/>
</dbReference>
<dbReference type="GO" id="GO:0005524">
    <property type="term" value="F:ATP binding"/>
    <property type="evidence" value="ECO:0007669"/>
    <property type="project" value="InterPro"/>
</dbReference>
<comment type="cofactor">
    <cofactor evidence="1">
        <name>Mg(2+)</name>
        <dbReference type="ChEBI" id="CHEBI:18420"/>
    </cofactor>
</comment>
<feature type="domain" description="Protein kinase" evidence="4">
    <location>
        <begin position="8"/>
        <end position="268"/>
    </location>
</feature>
<dbReference type="Pfam" id="PF00069">
    <property type="entry name" value="Pkinase"/>
    <property type="match status" value="1"/>
</dbReference>
<proteinExistence type="predicted"/>